<gene>
    <name evidence="6" type="primary">cpdB</name>
    <name evidence="6" type="ORF">TRM7557_00756</name>
</gene>
<reference evidence="6 7" key="1">
    <citation type="submission" date="2015-09" db="EMBL/GenBank/DDBJ databases">
        <authorList>
            <consortium name="Swine Surveillance"/>
        </authorList>
    </citation>
    <scope>NUCLEOTIDE SEQUENCE [LARGE SCALE GENOMIC DNA]</scope>
    <source>
        <strain evidence="6 7">CECT 7557</strain>
    </source>
</reference>
<dbReference type="Gene3D" id="3.60.21.10">
    <property type="match status" value="1"/>
</dbReference>
<feature type="domain" description="Calcineurin-like phosphoesterase" evidence="4">
    <location>
        <begin position="26"/>
        <end position="270"/>
    </location>
</feature>
<dbReference type="InterPro" id="IPR004843">
    <property type="entry name" value="Calcineurin-like_PHP"/>
</dbReference>
<dbReference type="PRINTS" id="PR01607">
    <property type="entry name" value="APYRASEFAMLY"/>
</dbReference>
<dbReference type="SUPFAM" id="SSF56300">
    <property type="entry name" value="Metallo-dependent phosphatases"/>
    <property type="match status" value="1"/>
</dbReference>
<evidence type="ECO:0000259" key="5">
    <source>
        <dbReference type="Pfam" id="PF02872"/>
    </source>
</evidence>
<dbReference type="Proteomes" id="UP000052022">
    <property type="component" value="Unassembled WGS sequence"/>
</dbReference>
<dbReference type="Pfam" id="PF02872">
    <property type="entry name" value="5_nucleotid_C"/>
    <property type="match status" value="1"/>
</dbReference>
<evidence type="ECO:0000256" key="3">
    <source>
        <dbReference type="RuleBase" id="RU362119"/>
    </source>
</evidence>
<accession>A0A0P1G2Y7</accession>
<dbReference type="GO" id="GO:0000166">
    <property type="term" value="F:nucleotide binding"/>
    <property type="evidence" value="ECO:0007669"/>
    <property type="project" value="UniProtKB-KW"/>
</dbReference>
<dbReference type="GO" id="GO:0009166">
    <property type="term" value="P:nucleotide catabolic process"/>
    <property type="evidence" value="ECO:0007669"/>
    <property type="project" value="InterPro"/>
</dbReference>
<dbReference type="EC" id="3.1.3.6" evidence="6"/>
<dbReference type="PANTHER" id="PTHR11575">
    <property type="entry name" value="5'-NUCLEOTIDASE-RELATED"/>
    <property type="match status" value="1"/>
</dbReference>
<evidence type="ECO:0000256" key="2">
    <source>
        <dbReference type="ARBA" id="ARBA00022729"/>
    </source>
</evidence>
<dbReference type="Gene3D" id="3.90.780.10">
    <property type="entry name" value="5'-Nucleotidase, C-terminal domain"/>
    <property type="match status" value="1"/>
</dbReference>
<evidence type="ECO:0000256" key="1">
    <source>
        <dbReference type="ARBA" id="ARBA00006654"/>
    </source>
</evidence>
<keyword evidence="2" id="KW-0732">Signal</keyword>
<keyword evidence="3 6" id="KW-0378">Hydrolase</keyword>
<dbReference type="InterPro" id="IPR008334">
    <property type="entry name" value="5'-Nucleotdase_C"/>
</dbReference>
<evidence type="ECO:0000259" key="4">
    <source>
        <dbReference type="Pfam" id="PF00149"/>
    </source>
</evidence>
<keyword evidence="3" id="KW-0547">Nucleotide-binding</keyword>
<dbReference type="InterPro" id="IPR006146">
    <property type="entry name" value="5'-Nucleotdase_CS"/>
</dbReference>
<dbReference type="PANTHER" id="PTHR11575:SF6">
    <property type="entry name" value="2',3'-CYCLIC-NUCLEOTIDE 2'-PHOSPHODIESTERASE_3'-NUCLEOTIDASE"/>
    <property type="match status" value="1"/>
</dbReference>
<dbReference type="PROSITE" id="PS00786">
    <property type="entry name" value="5_NUCLEOTIDASE_2"/>
    <property type="match status" value="1"/>
</dbReference>
<dbReference type="Pfam" id="PF00149">
    <property type="entry name" value="Metallophos"/>
    <property type="match status" value="1"/>
</dbReference>
<dbReference type="GO" id="GO:0046872">
    <property type="term" value="F:metal ion binding"/>
    <property type="evidence" value="ECO:0007669"/>
    <property type="project" value="InterPro"/>
</dbReference>
<dbReference type="EMBL" id="CYSD01000012">
    <property type="protein sequence ID" value="CUH76186.1"/>
    <property type="molecule type" value="Genomic_DNA"/>
</dbReference>
<proteinExistence type="inferred from homology"/>
<keyword evidence="7" id="KW-1185">Reference proteome</keyword>
<evidence type="ECO:0000313" key="6">
    <source>
        <dbReference type="EMBL" id="CUH76186.1"/>
    </source>
</evidence>
<dbReference type="InterPro" id="IPR006179">
    <property type="entry name" value="5_nucleotidase/apyrase"/>
</dbReference>
<name>A0A0P1G2Y7_9RHOB</name>
<protein>
    <submittedName>
        <fullName evidence="6">2',3'-cyclic-nucleotide 2'-phosphodiesterase/3'-nucleotidase</fullName>
        <ecNumber evidence="6">3.1.3.6</ecNumber>
    </submittedName>
</protein>
<feature type="domain" description="5'-Nucleotidase C-terminal" evidence="5">
    <location>
        <begin position="406"/>
        <end position="556"/>
    </location>
</feature>
<sequence>MPRVMTQPQAKSVETRSAADAAAGRLRVLATSDVHVHLQSFDYYSDNHNPTIGLTRTAKLIADARAEMDRDAAPGATLLVDNGDWMQGTPMGEVAVQGGSVVLRAGRVHPAVRAFDYLAYDAVGLGNHEFNFGLDVLRDVLTTAPCPVLCANIQLTQDTAPLPIAPHVVLERQISDNADLPPLRIGVFSVLPPQTATWDSAHLSGRATFLDMVEVARASIAALRDQGCDAVVALAHTGLGAEHAEPMMENALRPIAALPGLDAVVGGHTHLLLPDPEGKAPALPAPTVMPGTAGSHLGVIDLSFAFDGTRWQRQAAQTELRAICPAGLPPVDTDLGLETLLEEDHQLTRAAMAEPVGQASQNLHSYFTFLAPDRALALAAEAQAAAVRQALAGTGWADLPLLSAMSPAKFGGRAGPRCFTDVPAGPLSLRHVADLYMYPNELRCLVVDGATLRDWLEMAAGYFRHATAGRTGQNSAPLLGDPLRAGHNFDSIFGIQYQIDPTAPARFGADGTLVASEAHRIRDLRYQGQPVSDDMRFAVAVNSYRADGGGNFLMLKSATPVELPPISVRDALQSYIQGQLPQDPLADLPYPWRFAKDLGVSALALTGPGARAHLDDLPAGVRLQEDLTPRGFLALELDL</sequence>
<dbReference type="STRING" id="928856.SAMN04488049_10326"/>
<evidence type="ECO:0000313" key="7">
    <source>
        <dbReference type="Proteomes" id="UP000052022"/>
    </source>
</evidence>
<comment type="similarity">
    <text evidence="1 3">Belongs to the 5'-nucleotidase family.</text>
</comment>
<dbReference type="SUPFAM" id="SSF55816">
    <property type="entry name" value="5'-nucleotidase (syn. UDP-sugar hydrolase), C-terminal domain"/>
    <property type="match status" value="1"/>
</dbReference>
<dbReference type="InterPro" id="IPR036907">
    <property type="entry name" value="5'-Nucleotdase_C_sf"/>
</dbReference>
<dbReference type="GO" id="GO:0030288">
    <property type="term" value="C:outer membrane-bounded periplasmic space"/>
    <property type="evidence" value="ECO:0007669"/>
    <property type="project" value="TreeGrafter"/>
</dbReference>
<organism evidence="6 7">
    <name type="scientific">Tritonibacter multivorans</name>
    <dbReference type="NCBI Taxonomy" id="928856"/>
    <lineage>
        <taxon>Bacteria</taxon>
        <taxon>Pseudomonadati</taxon>
        <taxon>Pseudomonadota</taxon>
        <taxon>Alphaproteobacteria</taxon>
        <taxon>Rhodobacterales</taxon>
        <taxon>Paracoccaceae</taxon>
        <taxon>Tritonibacter</taxon>
    </lineage>
</organism>
<dbReference type="InterPro" id="IPR029052">
    <property type="entry name" value="Metallo-depent_PP-like"/>
</dbReference>
<dbReference type="AlphaFoldDB" id="A0A0P1G2Y7"/>
<dbReference type="GO" id="GO:0008254">
    <property type="term" value="F:3'-nucleotidase activity"/>
    <property type="evidence" value="ECO:0007669"/>
    <property type="project" value="UniProtKB-EC"/>
</dbReference>